<comment type="caution">
    <text evidence="2">The sequence shown here is derived from an EMBL/GenBank/DDBJ whole genome shotgun (WGS) entry which is preliminary data.</text>
</comment>
<feature type="region of interest" description="Disordered" evidence="1">
    <location>
        <begin position="1"/>
        <end position="152"/>
    </location>
</feature>
<evidence type="ECO:0000256" key="1">
    <source>
        <dbReference type="SAM" id="MobiDB-lite"/>
    </source>
</evidence>
<gene>
    <name evidence="2" type="ORF">Tco_0679885</name>
</gene>
<feature type="compositionally biased region" description="Low complexity" evidence="1">
    <location>
        <begin position="51"/>
        <end position="62"/>
    </location>
</feature>
<proteinExistence type="predicted"/>
<feature type="compositionally biased region" description="Basic residues" evidence="1">
    <location>
        <begin position="1"/>
        <end position="11"/>
    </location>
</feature>
<organism evidence="2 3">
    <name type="scientific">Tanacetum coccineum</name>
    <dbReference type="NCBI Taxonomy" id="301880"/>
    <lineage>
        <taxon>Eukaryota</taxon>
        <taxon>Viridiplantae</taxon>
        <taxon>Streptophyta</taxon>
        <taxon>Embryophyta</taxon>
        <taxon>Tracheophyta</taxon>
        <taxon>Spermatophyta</taxon>
        <taxon>Magnoliopsida</taxon>
        <taxon>eudicotyledons</taxon>
        <taxon>Gunneridae</taxon>
        <taxon>Pentapetalae</taxon>
        <taxon>asterids</taxon>
        <taxon>campanulids</taxon>
        <taxon>Asterales</taxon>
        <taxon>Asteraceae</taxon>
        <taxon>Asteroideae</taxon>
        <taxon>Anthemideae</taxon>
        <taxon>Anthemidinae</taxon>
        <taxon>Tanacetum</taxon>
    </lineage>
</organism>
<feature type="compositionally biased region" description="Polar residues" evidence="1">
    <location>
        <begin position="82"/>
        <end position="108"/>
    </location>
</feature>
<reference evidence="2" key="1">
    <citation type="journal article" date="2022" name="Int. J. Mol. Sci.">
        <title>Draft Genome of Tanacetum Coccineum: Genomic Comparison of Closely Related Tanacetum-Family Plants.</title>
        <authorList>
            <person name="Yamashiro T."/>
            <person name="Shiraishi A."/>
            <person name="Nakayama K."/>
            <person name="Satake H."/>
        </authorList>
    </citation>
    <scope>NUCLEOTIDE SEQUENCE</scope>
</reference>
<evidence type="ECO:0000313" key="3">
    <source>
        <dbReference type="Proteomes" id="UP001151760"/>
    </source>
</evidence>
<dbReference type="Proteomes" id="UP001151760">
    <property type="component" value="Unassembled WGS sequence"/>
</dbReference>
<keyword evidence="3" id="KW-1185">Reference proteome</keyword>
<feature type="compositionally biased region" description="Low complexity" evidence="1">
    <location>
        <begin position="130"/>
        <end position="145"/>
    </location>
</feature>
<dbReference type="EMBL" id="BQNB010009569">
    <property type="protein sequence ID" value="GJS65321.1"/>
    <property type="molecule type" value="Genomic_DNA"/>
</dbReference>
<evidence type="ECO:0000313" key="2">
    <source>
        <dbReference type="EMBL" id="GJS65321.1"/>
    </source>
</evidence>
<accession>A0ABQ4XJ64</accession>
<sequence>MESVKTSRRTTKASSFNVGMPREAASSYEALKFSPKTKLQETGYTHGSGGNSSSHSVVSTSSAGEIQEPSRDTIASADQEHISSSCYSGPSYETQHETGGSIQVSSSGVKMVGRTMESIRTGRRTGDGKSGSLSIVSGSSGSSAGKIQEPPSFISDEDAFASADQQTDILQPLRERFC</sequence>
<name>A0ABQ4XJ64_9ASTR</name>
<protein>
    <submittedName>
        <fullName evidence="2">Uncharacterized protein</fullName>
    </submittedName>
</protein>
<reference evidence="2" key="2">
    <citation type="submission" date="2022-01" db="EMBL/GenBank/DDBJ databases">
        <authorList>
            <person name="Yamashiro T."/>
            <person name="Shiraishi A."/>
            <person name="Satake H."/>
            <person name="Nakayama K."/>
        </authorList>
    </citation>
    <scope>NUCLEOTIDE SEQUENCE</scope>
</reference>